<evidence type="ECO:0000256" key="1">
    <source>
        <dbReference type="SAM" id="MobiDB-lite"/>
    </source>
</evidence>
<evidence type="ECO:0000313" key="3">
    <source>
        <dbReference type="Proteomes" id="UP000240542"/>
    </source>
</evidence>
<dbReference type="RefSeq" id="WP_106580855.1">
    <property type="nucleotide sequence ID" value="NZ_PYGA01000001.1"/>
</dbReference>
<feature type="compositionally biased region" description="Basic and acidic residues" evidence="1">
    <location>
        <begin position="85"/>
        <end position="102"/>
    </location>
</feature>
<evidence type="ECO:0000313" key="2">
    <source>
        <dbReference type="EMBL" id="PSL00657.1"/>
    </source>
</evidence>
<sequence>MTENREDPVNQQASDWEAAGLPAQEDSTEDQALPSDEPIGLDDFGTTDTEEEAGEPLDRALAREEPDTPLPQGDADPEATDWPDGDPRSAEQAAIHEVDPPP</sequence>
<name>A0A2P8DTW1_9ACTN</name>
<dbReference type="AlphaFoldDB" id="A0A2P8DTW1"/>
<feature type="compositionally biased region" description="Acidic residues" evidence="1">
    <location>
        <begin position="75"/>
        <end position="84"/>
    </location>
</feature>
<protein>
    <recommendedName>
        <fullName evidence="4">DUF5709 domain-containing protein</fullName>
    </recommendedName>
</protein>
<reference evidence="2 3" key="1">
    <citation type="submission" date="2018-03" db="EMBL/GenBank/DDBJ databases">
        <title>Genomic Encyclopedia of Archaeal and Bacterial Type Strains, Phase II (KMG-II): from individual species to whole genera.</title>
        <authorList>
            <person name="Goeker M."/>
        </authorList>
    </citation>
    <scope>NUCLEOTIDE SEQUENCE [LARGE SCALE GENOMIC DNA]</scope>
    <source>
        <strain evidence="2 3">DSM 45312</strain>
    </source>
</reference>
<organism evidence="2 3">
    <name type="scientific">Murinocardiopsis flavida</name>
    <dbReference type="NCBI Taxonomy" id="645275"/>
    <lineage>
        <taxon>Bacteria</taxon>
        <taxon>Bacillati</taxon>
        <taxon>Actinomycetota</taxon>
        <taxon>Actinomycetes</taxon>
        <taxon>Streptosporangiales</taxon>
        <taxon>Nocardiopsidaceae</taxon>
        <taxon>Murinocardiopsis</taxon>
    </lineage>
</organism>
<gene>
    <name evidence="2" type="ORF">CLV63_101131</name>
</gene>
<accession>A0A2P8DTW1</accession>
<feature type="compositionally biased region" description="Basic and acidic residues" evidence="1">
    <location>
        <begin position="56"/>
        <end position="66"/>
    </location>
</feature>
<keyword evidence="3" id="KW-1185">Reference proteome</keyword>
<dbReference type="OrthoDB" id="3436551at2"/>
<dbReference type="EMBL" id="PYGA01000001">
    <property type="protein sequence ID" value="PSL00657.1"/>
    <property type="molecule type" value="Genomic_DNA"/>
</dbReference>
<evidence type="ECO:0008006" key="4">
    <source>
        <dbReference type="Google" id="ProtNLM"/>
    </source>
</evidence>
<feature type="region of interest" description="Disordered" evidence="1">
    <location>
        <begin position="1"/>
        <end position="102"/>
    </location>
</feature>
<dbReference type="Proteomes" id="UP000240542">
    <property type="component" value="Unassembled WGS sequence"/>
</dbReference>
<comment type="caution">
    <text evidence="2">The sequence shown here is derived from an EMBL/GenBank/DDBJ whole genome shotgun (WGS) entry which is preliminary data.</text>
</comment>
<proteinExistence type="predicted"/>